<evidence type="ECO:0000313" key="3">
    <source>
        <dbReference type="EMBL" id="NEW56169.1"/>
    </source>
</evidence>
<comment type="caution">
    <text evidence="2">The sequence shown here is derived from an EMBL/GenBank/DDBJ whole genome shotgun (WGS) entry which is preliminary data.</text>
</comment>
<dbReference type="RefSeq" id="WP_163821850.1">
    <property type="nucleotide sequence ID" value="NZ_JAAGUX010000014.1"/>
</dbReference>
<dbReference type="Proteomes" id="UP000470876">
    <property type="component" value="Unassembled WGS sequence"/>
</dbReference>
<protein>
    <submittedName>
        <fullName evidence="2">Alpha/beta hydrolase</fullName>
    </submittedName>
</protein>
<dbReference type="GO" id="GO:0046503">
    <property type="term" value="P:glycerolipid catabolic process"/>
    <property type="evidence" value="ECO:0007669"/>
    <property type="project" value="TreeGrafter"/>
</dbReference>
<organism evidence="2 4">
    <name type="scientific">Nocardia cyriacigeorgica</name>
    <dbReference type="NCBI Taxonomy" id="135487"/>
    <lineage>
        <taxon>Bacteria</taxon>
        <taxon>Bacillati</taxon>
        <taxon>Actinomycetota</taxon>
        <taxon>Actinomycetes</taxon>
        <taxon>Mycobacteriales</taxon>
        <taxon>Nocardiaceae</taxon>
        <taxon>Nocardia</taxon>
    </lineage>
</organism>
<dbReference type="InterPro" id="IPR050471">
    <property type="entry name" value="AB_hydrolase"/>
</dbReference>
<evidence type="ECO:0000259" key="1">
    <source>
        <dbReference type="Pfam" id="PF12697"/>
    </source>
</evidence>
<dbReference type="AlphaFoldDB" id="A0A6P1D7W7"/>
<accession>A0A6P1D7W7</accession>
<dbReference type="PANTHER" id="PTHR43433:SF5">
    <property type="entry name" value="AB HYDROLASE-1 DOMAIN-CONTAINING PROTEIN"/>
    <property type="match status" value="1"/>
</dbReference>
<dbReference type="PANTHER" id="PTHR43433">
    <property type="entry name" value="HYDROLASE, ALPHA/BETA FOLD FAMILY PROTEIN"/>
    <property type="match status" value="1"/>
</dbReference>
<dbReference type="GO" id="GO:0004806">
    <property type="term" value="F:triacylglycerol lipase activity"/>
    <property type="evidence" value="ECO:0007669"/>
    <property type="project" value="TreeGrafter"/>
</dbReference>
<sequence length="254" mass="27627">MATDVQLGDVRAWYDETGTGDPVLLLHGGFVDSRSFDPAVAGLAQHFHVYRMDRRGHGRTPDVEGPISYDLMAEDTIAFLDKVIGGRAHLVGYSDGAIVAVLIAIRRPDLVGKLVSISGNFHHDGLLPGVLDGFAHEEPLRRLAGRYGEVSPDGEAHFGVVVDKLLRMARAEPTLSVRDLATITSRTLILAADDDAMSLEHTVAMYRAIPDSELAIVPRTSHLLVVEKPAEVYRLVGDFLSADATPTYQPIRRA</sequence>
<dbReference type="Proteomes" id="UP000468928">
    <property type="component" value="Unassembled WGS sequence"/>
</dbReference>
<gene>
    <name evidence="2" type="ORF">GV789_14285</name>
    <name evidence="3" type="ORF">GV794_10975</name>
</gene>
<dbReference type="InterPro" id="IPR000073">
    <property type="entry name" value="AB_hydrolase_1"/>
</dbReference>
<evidence type="ECO:0000313" key="5">
    <source>
        <dbReference type="Proteomes" id="UP000470876"/>
    </source>
</evidence>
<keyword evidence="2" id="KW-0378">Hydrolase</keyword>
<proteinExistence type="predicted"/>
<keyword evidence="5" id="KW-1185">Reference proteome</keyword>
<dbReference type="SUPFAM" id="SSF53474">
    <property type="entry name" value="alpha/beta-Hydrolases"/>
    <property type="match status" value="1"/>
</dbReference>
<feature type="domain" description="AB hydrolase-1" evidence="1">
    <location>
        <begin position="23"/>
        <end position="234"/>
    </location>
</feature>
<dbReference type="Gene3D" id="3.40.50.1820">
    <property type="entry name" value="alpha/beta hydrolase"/>
    <property type="match status" value="1"/>
</dbReference>
<dbReference type="InterPro" id="IPR029058">
    <property type="entry name" value="AB_hydrolase_fold"/>
</dbReference>
<name>A0A6P1D7W7_9NOCA</name>
<dbReference type="EMBL" id="JAAGUZ010000034">
    <property type="protein sequence ID" value="NEW45611.1"/>
    <property type="molecule type" value="Genomic_DNA"/>
</dbReference>
<dbReference type="EMBL" id="JAAGUX010000014">
    <property type="protein sequence ID" value="NEW56169.1"/>
    <property type="molecule type" value="Genomic_DNA"/>
</dbReference>
<evidence type="ECO:0000313" key="2">
    <source>
        <dbReference type="EMBL" id="NEW45611.1"/>
    </source>
</evidence>
<dbReference type="Pfam" id="PF12697">
    <property type="entry name" value="Abhydrolase_6"/>
    <property type="match status" value="1"/>
</dbReference>
<evidence type="ECO:0000313" key="4">
    <source>
        <dbReference type="Proteomes" id="UP000468928"/>
    </source>
</evidence>
<reference evidence="4 5" key="1">
    <citation type="submission" date="2020-01" db="EMBL/GenBank/DDBJ databases">
        <title>Genetics and antimicrobial susceptibilities of Nocardia species isolated from the soil; a comparison with species isolated from humans.</title>
        <authorList>
            <person name="Carrasco G."/>
            <person name="Monzon S."/>
            <person name="Sansegundo M."/>
            <person name="Garcia E."/>
            <person name="Garrido N."/>
            <person name="Medina M.J."/>
            <person name="Villalon P."/>
            <person name="Ramirez-Arocha A.C."/>
            <person name="Jimenez P."/>
            <person name="Cuesta I."/>
            <person name="Valdezate S."/>
        </authorList>
    </citation>
    <scope>NUCLEOTIDE SEQUENCE [LARGE SCALE GENOMIC DNA]</scope>
    <source>
        <strain evidence="2 4">CNM20110639</strain>
        <strain evidence="3 5">CNM20110649</strain>
    </source>
</reference>